<protein>
    <submittedName>
        <fullName evidence="2">Uncharacterized protein</fullName>
    </submittedName>
</protein>
<keyword evidence="3" id="KW-1185">Reference proteome</keyword>
<dbReference type="Proteomes" id="UP000238274">
    <property type="component" value="Unassembled WGS sequence"/>
</dbReference>
<sequence>MCGVGKLNTRGEVARQKHPRTKHEGSAGPHVYTNVKTFPSQRRHCPHDQPLSGGASQQGIVTSGGPSRSNKFDHGRRDFGCGRTQRYLHQPDGQFLHAVMGSKLCIQKHAQN</sequence>
<proteinExistence type="predicted"/>
<dbReference type="VEuPathDB" id="FungiDB:PSHT_15511"/>
<name>A0A2S4UEE9_9BASI</name>
<feature type="region of interest" description="Disordered" evidence="1">
    <location>
        <begin position="1"/>
        <end position="85"/>
    </location>
</feature>
<reference evidence="3" key="2">
    <citation type="journal article" date="2018" name="BMC Genomics">
        <title>Genomic insights into host adaptation between the wheat stripe rust pathogen (Puccinia striiformis f. sp. tritici) and the barley stripe rust pathogen (Puccinia striiformis f. sp. hordei).</title>
        <authorList>
            <person name="Xia C."/>
            <person name="Wang M."/>
            <person name="Yin C."/>
            <person name="Cornejo O.E."/>
            <person name="Hulbert S.H."/>
            <person name="Chen X."/>
        </authorList>
    </citation>
    <scope>NUCLEOTIDE SEQUENCE [LARGE SCALE GENOMIC DNA]</scope>
    <source>
        <strain evidence="3">93TX-2</strain>
    </source>
</reference>
<evidence type="ECO:0000256" key="1">
    <source>
        <dbReference type="SAM" id="MobiDB-lite"/>
    </source>
</evidence>
<feature type="compositionally biased region" description="Basic and acidic residues" evidence="1">
    <location>
        <begin position="70"/>
        <end position="80"/>
    </location>
</feature>
<comment type="caution">
    <text evidence="2">The sequence shown here is derived from an EMBL/GenBank/DDBJ whole genome shotgun (WGS) entry which is preliminary data.</text>
</comment>
<dbReference type="AlphaFoldDB" id="A0A2S4UEE9"/>
<feature type="compositionally biased region" description="Polar residues" evidence="1">
    <location>
        <begin position="54"/>
        <end position="69"/>
    </location>
</feature>
<gene>
    <name evidence="2" type="ORF">PSHT_15511</name>
</gene>
<organism evidence="2 3">
    <name type="scientific">Puccinia striiformis</name>
    <dbReference type="NCBI Taxonomy" id="27350"/>
    <lineage>
        <taxon>Eukaryota</taxon>
        <taxon>Fungi</taxon>
        <taxon>Dikarya</taxon>
        <taxon>Basidiomycota</taxon>
        <taxon>Pucciniomycotina</taxon>
        <taxon>Pucciniomycetes</taxon>
        <taxon>Pucciniales</taxon>
        <taxon>Pucciniaceae</taxon>
        <taxon>Puccinia</taxon>
    </lineage>
</organism>
<reference evidence="2 3" key="1">
    <citation type="submission" date="2017-12" db="EMBL/GenBank/DDBJ databases">
        <title>Gene loss provides genomic basis for host adaptation in cereal stripe rust fungi.</title>
        <authorList>
            <person name="Xia C."/>
        </authorList>
    </citation>
    <scope>NUCLEOTIDE SEQUENCE [LARGE SCALE GENOMIC DNA]</scope>
    <source>
        <strain evidence="2 3">93TX-2</strain>
    </source>
</reference>
<evidence type="ECO:0000313" key="2">
    <source>
        <dbReference type="EMBL" id="POV95703.1"/>
    </source>
</evidence>
<accession>A0A2S4UEE9</accession>
<dbReference type="EMBL" id="PKSM01000403">
    <property type="protein sequence ID" value="POV95703.1"/>
    <property type="molecule type" value="Genomic_DNA"/>
</dbReference>
<reference evidence="3" key="3">
    <citation type="journal article" date="2018" name="Mol. Plant Microbe Interact.">
        <title>Genome sequence resources for the wheat stripe rust pathogen (Puccinia striiformis f. sp. tritici) and the barley stripe rust pathogen (Puccinia striiformis f. sp. hordei).</title>
        <authorList>
            <person name="Xia C."/>
            <person name="Wang M."/>
            <person name="Yin C."/>
            <person name="Cornejo O.E."/>
            <person name="Hulbert S.H."/>
            <person name="Chen X."/>
        </authorList>
    </citation>
    <scope>NUCLEOTIDE SEQUENCE [LARGE SCALE GENOMIC DNA]</scope>
    <source>
        <strain evidence="3">93TX-2</strain>
    </source>
</reference>
<evidence type="ECO:0000313" key="3">
    <source>
        <dbReference type="Proteomes" id="UP000238274"/>
    </source>
</evidence>